<dbReference type="PROSITE" id="PS50994">
    <property type="entry name" value="INTEGRASE"/>
    <property type="match status" value="1"/>
</dbReference>
<evidence type="ECO:0000313" key="3">
    <source>
        <dbReference type="EMBL" id="KAK9980488.1"/>
    </source>
</evidence>
<evidence type="ECO:0000259" key="2">
    <source>
        <dbReference type="PROSITE" id="PS50994"/>
    </source>
</evidence>
<feature type="domain" description="Integrase catalytic" evidence="2">
    <location>
        <begin position="1"/>
        <end position="148"/>
    </location>
</feature>
<dbReference type="PANTHER" id="PTHR37984">
    <property type="entry name" value="PROTEIN CBG26694"/>
    <property type="match status" value="1"/>
</dbReference>
<reference evidence="3 4" key="1">
    <citation type="submission" date="2024-05" db="EMBL/GenBank/DDBJ databases">
        <title>A high-quality chromosomal-level genome assembly of Topmouth culter (Culter alburnus).</title>
        <authorList>
            <person name="Zhao H."/>
        </authorList>
    </citation>
    <scope>NUCLEOTIDE SEQUENCE [LARGE SCALE GENOMIC DNA]</scope>
    <source>
        <strain evidence="3">CATC2023</strain>
        <tissue evidence="3">Muscle</tissue>
    </source>
</reference>
<dbReference type="InterPro" id="IPR036397">
    <property type="entry name" value="RNaseH_sf"/>
</dbReference>
<dbReference type="Pfam" id="PF00665">
    <property type="entry name" value="rve"/>
    <property type="match status" value="1"/>
</dbReference>
<dbReference type="Gene3D" id="3.30.420.10">
    <property type="entry name" value="Ribonuclease H-like superfamily/Ribonuclease H"/>
    <property type="match status" value="1"/>
</dbReference>
<evidence type="ECO:0000256" key="1">
    <source>
        <dbReference type="SAM" id="MobiDB-lite"/>
    </source>
</evidence>
<comment type="caution">
    <text evidence="3">The sequence shown here is derived from an EMBL/GenBank/DDBJ whole genome shotgun (WGS) entry which is preliminary data.</text>
</comment>
<dbReference type="FunFam" id="3.30.420.10:FF:000032">
    <property type="entry name" value="Retrovirus-related Pol polyprotein from transposon 297-like Protein"/>
    <property type="match status" value="1"/>
</dbReference>
<dbReference type="InterPro" id="IPR012337">
    <property type="entry name" value="RNaseH-like_sf"/>
</dbReference>
<protein>
    <recommendedName>
        <fullName evidence="2">Integrase catalytic domain-containing protein</fullName>
    </recommendedName>
</protein>
<dbReference type="InterPro" id="IPR001584">
    <property type="entry name" value="Integrase_cat-core"/>
</dbReference>
<sequence>MDFLSLEPDHSNTKNILVITDHFTKYAVAIPTQNQTARTVAKCLWENFLVHYGFPEKLHSDQGPDFESHTIKELCHVAGIHKIRTTPYHPRGNPVERFNRTLLQMLGTLENEKKSKWKEFVKPLVHAYNCTRNDTTGYAPYELMFGRLPRLPVDLAFGLPVESPAKSHSQYVKDLKDRLRESYEIAKKNAAKLAERNKRRFDERVVASTLEEGDRVLVRNVRLRGKHKLADKWEQGVQVVVKRAGDLPVYTVRPVGQSGPLRTLHRDLLLPCGFLQPDQCERQPKQSVCRPRTRACANNELQELESVCEDSGSEDDQFLSPLFRDRLNFETRVLVNPEPLPCPRPQNVKIDLPVGEPVGESVPTCRLSGEILEEPVKEAIPDCGPVEESLPELGEVGPSSDELELGPINTGLDLCSKSVDELPAQETEMEAECEDENRSRESPVPSETMDAVGDQSEQGNDTEFEHGVIPRRSQRERQPAKRLEYPQLGNPLTVVIQSLLQGLSAAFSTSLEANVASADTVPVVVTQPQKYADAAGRA</sequence>
<dbReference type="GO" id="GO:0003676">
    <property type="term" value="F:nucleic acid binding"/>
    <property type="evidence" value="ECO:0007669"/>
    <property type="project" value="InterPro"/>
</dbReference>
<dbReference type="AlphaFoldDB" id="A0AAW2B4Z6"/>
<dbReference type="EMBL" id="JAWDJR010000001">
    <property type="protein sequence ID" value="KAK9980488.1"/>
    <property type="molecule type" value="Genomic_DNA"/>
</dbReference>
<evidence type="ECO:0000313" key="4">
    <source>
        <dbReference type="Proteomes" id="UP001479290"/>
    </source>
</evidence>
<gene>
    <name evidence="3" type="ORF">ABG768_000093</name>
</gene>
<accession>A0AAW2B4Z6</accession>
<dbReference type="Proteomes" id="UP001479290">
    <property type="component" value="Unassembled WGS sequence"/>
</dbReference>
<feature type="compositionally biased region" description="Basic and acidic residues" evidence="1">
    <location>
        <begin position="463"/>
        <end position="484"/>
    </location>
</feature>
<dbReference type="SUPFAM" id="SSF53098">
    <property type="entry name" value="Ribonuclease H-like"/>
    <property type="match status" value="1"/>
</dbReference>
<name>A0AAW2B4Z6_CULAL</name>
<dbReference type="GO" id="GO:0015074">
    <property type="term" value="P:DNA integration"/>
    <property type="evidence" value="ECO:0007669"/>
    <property type="project" value="InterPro"/>
</dbReference>
<feature type="region of interest" description="Disordered" evidence="1">
    <location>
        <begin position="423"/>
        <end position="485"/>
    </location>
</feature>
<keyword evidence="4" id="KW-1185">Reference proteome</keyword>
<proteinExistence type="predicted"/>
<organism evidence="3 4">
    <name type="scientific">Culter alburnus</name>
    <name type="common">Topmouth culter</name>
    <dbReference type="NCBI Taxonomy" id="194366"/>
    <lineage>
        <taxon>Eukaryota</taxon>
        <taxon>Metazoa</taxon>
        <taxon>Chordata</taxon>
        <taxon>Craniata</taxon>
        <taxon>Vertebrata</taxon>
        <taxon>Euteleostomi</taxon>
        <taxon>Actinopterygii</taxon>
        <taxon>Neopterygii</taxon>
        <taxon>Teleostei</taxon>
        <taxon>Ostariophysi</taxon>
        <taxon>Cypriniformes</taxon>
        <taxon>Xenocyprididae</taxon>
        <taxon>Xenocypridinae</taxon>
        <taxon>Culter</taxon>
    </lineage>
</organism>
<dbReference type="PANTHER" id="PTHR37984:SF15">
    <property type="entry name" value="INTEGRASE CATALYTIC DOMAIN-CONTAINING PROTEIN"/>
    <property type="match status" value="1"/>
</dbReference>
<dbReference type="InterPro" id="IPR050951">
    <property type="entry name" value="Retrovirus_Pol_polyprotein"/>
</dbReference>